<dbReference type="InterPro" id="IPR001128">
    <property type="entry name" value="Cyt_P450"/>
</dbReference>
<comment type="caution">
    <text evidence="9">The sequence shown here is derived from an EMBL/GenBank/DDBJ whole genome shotgun (WGS) entry which is preliminary data.</text>
</comment>
<keyword evidence="2 7" id="KW-0349">Heme</keyword>
<dbReference type="InterPro" id="IPR036396">
    <property type="entry name" value="Cyt_P450_sf"/>
</dbReference>
<keyword evidence="10" id="KW-1185">Reference proteome</keyword>
<proteinExistence type="inferred from homology"/>
<evidence type="ECO:0000313" key="10">
    <source>
        <dbReference type="Proteomes" id="UP000095767"/>
    </source>
</evidence>
<keyword evidence="3 7" id="KW-0479">Metal-binding</keyword>
<evidence type="ECO:0000256" key="3">
    <source>
        <dbReference type="ARBA" id="ARBA00022723"/>
    </source>
</evidence>
<comment type="cofactor">
    <cofactor evidence="7">
        <name>heme</name>
        <dbReference type="ChEBI" id="CHEBI:30413"/>
    </cofactor>
</comment>
<dbReference type="EMBL" id="LWDX02017754">
    <property type="protein sequence ID" value="OEL33723.1"/>
    <property type="molecule type" value="Genomic_DNA"/>
</dbReference>
<name>A0A1E5W8J4_9POAL</name>
<protein>
    <submittedName>
        <fullName evidence="9">Indole-2-monooxygenase</fullName>
    </submittedName>
</protein>
<dbReference type="GO" id="GO:0005506">
    <property type="term" value="F:iron ion binding"/>
    <property type="evidence" value="ECO:0007669"/>
    <property type="project" value="InterPro"/>
</dbReference>
<accession>A0A1E5W8J4</accession>
<keyword evidence="5 7" id="KW-0408">Iron</keyword>
<dbReference type="GO" id="GO:0004497">
    <property type="term" value="F:monooxygenase activity"/>
    <property type="evidence" value="ECO:0007669"/>
    <property type="project" value="UniProtKB-KW"/>
</dbReference>
<dbReference type="InterPro" id="IPR052306">
    <property type="entry name" value="CYP450_71D"/>
</dbReference>
<evidence type="ECO:0000256" key="5">
    <source>
        <dbReference type="ARBA" id="ARBA00023004"/>
    </source>
</evidence>
<keyword evidence="4 8" id="KW-0560">Oxidoreductase</keyword>
<evidence type="ECO:0000256" key="2">
    <source>
        <dbReference type="ARBA" id="ARBA00022617"/>
    </source>
</evidence>
<dbReference type="Pfam" id="PF00067">
    <property type="entry name" value="p450"/>
    <property type="match status" value="1"/>
</dbReference>
<keyword evidence="6 8" id="KW-0503">Monooxygenase</keyword>
<feature type="binding site" description="axial binding residue" evidence="7">
    <location>
        <position position="63"/>
    </location>
    <ligand>
        <name>heme</name>
        <dbReference type="ChEBI" id="CHEBI:30413"/>
    </ligand>
    <ligandPart>
        <name>Fe</name>
        <dbReference type="ChEBI" id="CHEBI:18248"/>
    </ligandPart>
</feature>
<dbReference type="SUPFAM" id="SSF48264">
    <property type="entry name" value="Cytochrome P450"/>
    <property type="match status" value="1"/>
</dbReference>
<dbReference type="AlphaFoldDB" id="A0A1E5W8J4"/>
<evidence type="ECO:0000256" key="7">
    <source>
        <dbReference type="PIRSR" id="PIRSR602403-1"/>
    </source>
</evidence>
<reference evidence="9 10" key="1">
    <citation type="submission" date="2016-09" db="EMBL/GenBank/DDBJ databases">
        <title>The draft genome of Dichanthelium oligosanthes: A C3 panicoid grass species.</title>
        <authorList>
            <person name="Studer A.J."/>
            <person name="Schnable J.C."/>
            <person name="Brutnell T.P."/>
        </authorList>
    </citation>
    <scope>NUCLEOTIDE SEQUENCE [LARGE SCALE GENOMIC DNA]</scope>
    <source>
        <strain evidence="10">cv. Kellogg 1175</strain>
        <tissue evidence="9">Leaf</tissue>
    </source>
</reference>
<dbReference type="PANTHER" id="PTHR47953:SF5">
    <property type="entry name" value="CYTOCHROME P450 71AV8-LIKE"/>
    <property type="match status" value="1"/>
</dbReference>
<dbReference type="InterPro" id="IPR002403">
    <property type="entry name" value="Cyt_P450_E_grp-IV"/>
</dbReference>
<dbReference type="GO" id="GO:0016705">
    <property type="term" value="F:oxidoreductase activity, acting on paired donors, with incorporation or reduction of molecular oxygen"/>
    <property type="evidence" value="ECO:0007669"/>
    <property type="project" value="InterPro"/>
</dbReference>
<dbReference type="OrthoDB" id="785055at2759"/>
<dbReference type="Proteomes" id="UP000095767">
    <property type="component" value="Unassembled WGS sequence"/>
</dbReference>
<gene>
    <name evidence="9" type="ORF">BAE44_0005257</name>
</gene>
<evidence type="ECO:0000256" key="4">
    <source>
        <dbReference type="ARBA" id="ARBA00023002"/>
    </source>
</evidence>
<dbReference type="GO" id="GO:0020037">
    <property type="term" value="F:heme binding"/>
    <property type="evidence" value="ECO:0007669"/>
    <property type="project" value="InterPro"/>
</dbReference>
<evidence type="ECO:0000256" key="6">
    <source>
        <dbReference type="ARBA" id="ARBA00023033"/>
    </source>
</evidence>
<evidence type="ECO:0000256" key="8">
    <source>
        <dbReference type="RuleBase" id="RU000461"/>
    </source>
</evidence>
<organism evidence="9 10">
    <name type="scientific">Dichanthelium oligosanthes</name>
    <dbReference type="NCBI Taxonomy" id="888268"/>
    <lineage>
        <taxon>Eukaryota</taxon>
        <taxon>Viridiplantae</taxon>
        <taxon>Streptophyta</taxon>
        <taxon>Embryophyta</taxon>
        <taxon>Tracheophyta</taxon>
        <taxon>Spermatophyta</taxon>
        <taxon>Magnoliopsida</taxon>
        <taxon>Liliopsida</taxon>
        <taxon>Poales</taxon>
        <taxon>Poaceae</taxon>
        <taxon>PACMAD clade</taxon>
        <taxon>Panicoideae</taxon>
        <taxon>Panicodae</taxon>
        <taxon>Paniceae</taxon>
        <taxon>Dichantheliinae</taxon>
        <taxon>Dichanthelium</taxon>
    </lineage>
</organism>
<dbReference type="STRING" id="888268.A0A1E5W8J4"/>
<evidence type="ECO:0000313" key="9">
    <source>
        <dbReference type="EMBL" id="OEL33723.1"/>
    </source>
</evidence>
<dbReference type="Gene3D" id="1.10.630.10">
    <property type="entry name" value="Cytochrome P450"/>
    <property type="match status" value="1"/>
</dbReference>
<evidence type="ECO:0000256" key="1">
    <source>
        <dbReference type="ARBA" id="ARBA00010617"/>
    </source>
</evidence>
<feature type="non-terminal residue" evidence="9">
    <location>
        <position position="1"/>
    </location>
</feature>
<dbReference type="PANTHER" id="PTHR47953">
    <property type="entry name" value="OS08G0105600 PROTEIN"/>
    <property type="match status" value="1"/>
</dbReference>
<sequence>LHPPVPLLIPHFSVHACNIGYTIPRETRVIISAWAIRGDDVTNIDLKGKCFHFLPFGLGRRMCPGVHSAIAAIETMLANMYHFDWELSLGLNKEEIDMTEVFGIAVQRKEKLLLVPRTVRVSTSCVQIEVWDYISFTPMQSAHLETFTSI</sequence>
<comment type="similarity">
    <text evidence="1 8">Belongs to the cytochrome P450 family.</text>
</comment>
<dbReference type="PROSITE" id="PS00086">
    <property type="entry name" value="CYTOCHROME_P450"/>
    <property type="match status" value="1"/>
</dbReference>
<dbReference type="InterPro" id="IPR017972">
    <property type="entry name" value="Cyt_P450_CS"/>
</dbReference>
<dbReference type="PRINTS" id="PR00465">
    <property type="entry name" value="EP450IV"/>
</dbReference>